<keyword evidence="3" id="KW-1185">Reference proteome</keyword>
<dbReference type="AlphaFoldDB" id="A0A4R7T6T2"/>
<reference evidence="2 3" key="1">
    <citation type="submission" date="2019-03" db="EMBL/GenBank/DDBJ databases">
        <title>Genomic Encyclopedia of Type Strains, Phase III (KMG-III): the genomes of soil and plant-associated and newly described type strains.</title>
        <authorList>
            <person name="Whitman W."/>
        </authorList>
    </citation>
    <scope>NUCLEOTIDE SEQUENCE [LARGE SCALE GENOMIC DNA]</scope>
    <source>
        <strain evidence="2 3">VKM Ac-2575</strain>
    </source>
</reference>
<accession>A0A4R7T6T2</accession>
<evidence type="ECO:0000313" key="2">
    <source>
        <dbReference type="EMBL" id="TDU87610.1"/>
    </source>
</evidence>
<sequence length="108" mass="11832">MVPANHLLFLFASTVLPASVVTSNQPMTHNQRVAVWIGTGLAAVALYLLGCWIFPFANCTKCAGSGKSRAPRGKAFRNCRRCKGTGRRRRVGTVLLDHRAARKASRKH</sequence>
<evidence type="ECO:0000313" key="3">
    <source>
        <dbReference type="Proteomes" id="UP000295151"/>
    </source>
</evidence>
<keyword evidence="1" id="KW-0812">Transmembrane</keyword>
<dbReference type="Gene3D" id="6.20.20.10">
    <property type="match status" value="1"/>
</dbReference>
<organism evidence="2 3">
    <name type="scientific">Kribbella voronezhensis</name>
    <dbReference type="NCBI Taxonomy" id="2512212"/>
    <lineage>
        <taxon>Bacteria</taxon>
        <taxon>Bacillati</taxon>
        <taxon>Actinomycetota</taxon>
        <taxon>Actinomycetes</taxon>
        <taxon>Propionibacteriales</taxon>
        <taxon>Kribbellaceae</taxon>
        <taxon>Kribbella</taxon>
    </lineage>
</organism>
<feature type="transmembrane region" description="Helical" evidence="1">
    <location>
        <begin position="33"/>
        <end position="57"/>
    </location>
</feature>
<dbReference type="EMBL" id="SOCE01000001">
    <property type="protein sequence ID" value="TDU87610.1"/>
    <property type="molecule type" value="Genomic_DNA"/>
</dbReference>
<dbReference type="Proteomes" id="UP000295151">
    <property type="component" value="Unassembled WGS sequence"/>
</dbReference>
<evidence type="ECO:0000256" key="1">
    <source>
        <dbReference type="SAM" id="Phobius"/>
    </source>
</evidence>
<keyword evidence="1" id="KW-1133">Transmembrane helix</keyword>
<keyword evidence="1" id="KW-0472">Membrane</keyword>
<gene>
    <name evidence="2" type="ORF">EV138_1134</name>
</gene>
<proteinExistence type="predicted"/>
<protein>
    <submittedName>
        <fullName evidence="2">Uncharacterized protein</fullName>
    </submittedName>
</protein>
<comment type="caution">
    <text evidence="2">The sequence shown here is derived from an EMBL/GenBank/DDBJ whole genome shotgun (WGS) entry which is preliminary data.</text>
</comment>
<name>A0A4R7T6T2_9ACTN</name>